<dbReference type="FunFam" id="2.30.30.40:FF:000277">
    <property type="entry name" value="Actin-binding protein"/>
    <property type="match status" value="1"/>
</dbReference>
<dbReference type="HOGENOM" id="CLU_459326_0_0_1"/>
<dbReference type="PROSITE" id="PS50002">
    <property type="entry name" value="SH3"/>
    <property type="match status" value="1"/>
</dbReference>
<evidence type="ECO:0000256" key="4">
    <source>
        <dbReference type="ARBA" id="ARBA00022737"/>
    </source>
</evidence>
<evidence type="ECO:0000259" key="10">
    <source>
        <dbReference type="PROSITE" id="PS50002"/>
    </source>
</evidence>
<dbReference type="InterPro" id="IPR036028">
    <property type="entry name" value="SH3-like_dom_sf"/>
</dbReference>
<dbReference type="CDD" id="cd11819">
    <property type="entry name" value="SH3_Cortactin_like"/>
    <property type="match status" value="1"/>
</dbReference>
<dbReference type="InterPro" id="IPR001452">
    <property type="entry name" value="SH3_domain"/>
</dbReference>
<dbReference type="CDD" id="cd11281">
    <property type="entry name" value="ADF_drebrin_like"/>
    <property type="match status" value="1"/>
</dbReference>
<reference evidence="12 13" key="1">
    <citation type="journal article" date="2004" name="Science">
        <title>The Ashbya gossypii genome as a tool for mapping the ancient Saccharomyces cerevisiae genome.</title>
        <authorList>
            <person name="Dietrich F.S."/>
            <person name="Voegeli S."/>
            <person name="Brachat S."/>
            <person name="Lerch A."/>
            <person name="Gates K."/>
            <person name="Steiner S."/>
            <person name="Mohr C."/>
            <person name="Pohlmann R."/>
            <person name="Luedi P."/>
            <person name="Choi S."/>
            <person name="Wing R.A."/>
            <person name="Flavier A."/>
            <person name="Gaffney T.D."/>
            <person name="Philippsen P."/>
        </authorList>
    </citation>
    <scope>NUCLEOTIDE SEQUENCE [LARGE SCALE GENOMIC DNA]</scope>
    <source>
        <strain evidence="13">ATCC 10895 / CBS 109.51 / FGSC 9923 / NRRL Y-1056</strain>
    </source>
</reference>
<proteinExistence type="predicted"/>
<dbReference type="InterPro" id="IPR029006">
    <property type="entry name" value="ADF-H/Gelsolin-like_dom_sf"/>
</dbReference>
<dbReference type="SUPFAM" id="SSF55753">
    <property type="entry name" value="Actin depolymerizing proteins"/>
    <property type="match status" value="1"/>
</dbReference>
<reference evidence="13" key="2">
    <citation type="journal article" date="2013" name="G3 (Bethesda)">
        <title>Genomes of Ashbya fungi isolated from insects reveal four mating-type loci, numerous translocations, lack of transposons, and distinct gene duplications.</title>
        <authorList>
            <person name="Dietrich F.S."/>
            <person name="Voegeli S."/>
            <person name="Kuo S."/>
            <person name="Philippsen P."/>
        </authorList>
    </citation>
    <scope>GENOME REANNOTATION</scope>
    <source>
        <strain evidence="13">ATCC 10895 / CBS 109.51 / FGSC 9923 / NRRL Y-1056</strain>
    </source>
</reference>
<feature type="compositionally biased region" description="Acidic residues" evidence="9">
    <location>
        <begin position="343"/>
        <end position="352"/>
    </location>
</feature>
<feature type="compositionally biased region" description="Low complexity" evidence="9">
    <location>
        <begin position="445"/>
        <end position="454"/>
    </location>
</feature>
<keyword evidence="3" id="KW-0963">Cytoplasm</keyword>
<dbReference type="SUPFAM" id="SSF50044">
    <property type="entry name" value="SH3-domain"/>
    <property type="match status" value="1"/>
</dbReference>
<evidence type="ECO:0000259" key="11">
    <source>
        <dbReference type="PROSITE" id="PS51263"/>
    </source>
</evidence>
<evidence type="ECO:0000256" key="7">
    <source>
        <dbReference type="ARBA" id="ARBA00072614"/>
    </source>
</evidence>
<dbReference type="PROSITE" id="PS51263">
    <property type="entry name" value="ADF_H"/>
    <property type="match status" value="1"/>
</dbReference>
<sequence>MHPVAPLERTVAHSQYTRKSLAMALEPIDVTTHSSDIEAAYQKVVRGKDSDTTWLILSPGDKRAYSAAKTGSGFGEFLGSFDESKVEFGLARVSPPGSDVEKLLLVGWCPDSAPLKTRASFTSNFAAVADRILKAYHVQVTARDEDDLNERELLMKISNAAGARYSIQQDSHSPKPTKTTTAPRPRPGDVPKPRPGSMPVASSAQSTPAAAPAKPAKPSKPAAPARKVEPAAKASEDGWGDEPEVKERDLMKEPVKPTKSSWKPIGKVDLQSVISEEKAKADPRLVNALPSEKTGKKLNPSDDIAKLKAESKQKREYEYEQVLKAKGSASPSRGSPDKKTVDEHEESSDSDQDQTFQVEDAKAKFEKMEISGGPTIIKPKPASRPAPAASEEKTHIPVSSHKKFGMPLPGMHTEEKSIENDTEDDSWEEEEEKAPAAAPLPPPRRAAAPAQPSRESPEQSSRETSEQPSRETPELPRRDTPEPTEKADDKAPSGTPSRTASQPPPPPARRAVEAKKEPAAPTAIAEYDYEAGEDNELTFEEGDVIVNIDFVDDDWWLGELQKTGQKGLFPSNYVELQQ</sequence>
<dbReference type="FunCoup" id="Q751E3">
    <property type="interactions" value="608"/>
</dbReference>
<comment type="subcellular location">
    <subcellularLocation>
        <location evidence="1">Cytoplasm</location>
        <location evidence="1">Cytoskeleton</location>
    </subcellularLocation>
</comment>
<dbReference type="Proteomes" id="UP000000591">
    <property type="component" value="Chromosome VII"/>
</dbReference>
<dbReference type="InterPro" id="IPR002108">
    <property type="entry name" value="ADF-H"/>
</dbReference>
<keyword evidence="13" id="KW-1185">Reference proteome</keyword>
<keyword evidence="2 8" id="KW-0728">SH3 domain</keyword>
<dbReference type="OMA" id="FKEPRGA"/>
<dbReference type="PANTHER" id="PTHR10829">
    <property type="entry name" value="CORTACTIN AND DREBRIN"/>
    <property type="match status" value="1"/>
</dbReference>
<feature type="domain" description="SH3" evidence="10">
    <location>
        <begin position="518"/>
        <end position="578"/>
    </location>
</feature>
<evidence type="ECO:0000256" key="1">
    <source>
        <dbReference type="ARBA" id="ARBA00004245"/>
    </source>
</evidence>
<feature type="compositionally biased region" description="Acidic residues" evidence="9">
    <location>
        <begin position="420"/>
        <end position="432"/>
    </location>
</feature>
<dbReference type="KEGG" id="ago:AGOS_AGL237C"/>
<dbReference type="GeneID" id="4622723"/>
<feature type="region of interest" description="Disordered" evidence="9">
    <location>
        <begin position="164"/>
        <end position="526"/>
    </location>
</feature>
<feature type="compositionally biased region" description="Basic and acidic residues" evidence="9">
    <location>
        <begin position="243"/>
        <end position="256"/>
    </location>
</feature>
<evidence type="ECO:0000313" key="12">
    <source>
        <dbReference type="EMBL" id="AAS54254.1"/>
    </source>
</evidence>
<dbReference type="PANTHER" id="PTHR10829:SF25">
    <property type="entry name" value="DREBRIN-LIKE PROTEIN"/>
    <property type="match status" value="1"/>
</dbReference>
<dbReference type="GO" id="GO:0030864">
    <property type="term" value="C:cortical actin cytoskeleton"/>
    <property type="evidence" value="ECO:0000318"/>
    <property type="project" value="GO_Central"/>
</dbReference>
<evidence type="ECO:0000256" key="8">
    <source>
        <dbReference type="PROSITE-ProRule" id="PRU00192"/>
    </source>
</evidence>
<dbReference type="GO" id="GO:0030427">
    <property type="term" value="C:site of polarized growth"/>
    <property type="evidence" value="ECO:0000318"/>
    <property type="project" value="GO_Central"/>
</dbReference>
<dbReference type="SMART" id="SM00102">
    <property type="entry name" value="ADF"/>
    <property type="match status" value="1"/>
</dbReference>
<dbReference type="EMBL" id="AE016820">
    <property type="protein sequence ID" value="AAS54254.1"/>
    <property type="molecule type" value="Genomic_DNA"/>
</dbReference>
<dbReference type="GO" id="GO:0051015">
    <property type="term" value="F:actin filament binding"/>
    <property type="evidence" value="ECO:0000318"/>
    <property type="project" value="GO_Central"/>
</dbReference>
<feature type="compositionally biased region" description="Basic and acidic residues" evidence="9">
    <location>
        <begin position="359"/>
        <end position="369"/>
    </location>
</feature>
<dbReference type="PRINTS" id="PR00452">
    <property type="entry name" value="SH3DOMAIN"/>
</dbReference>
<dbReference type="Pfam" id="PF00018">
    <property type="entry name" value="SH3_1"/>
    <property type="match status" value="1"/>
</dbReference>
<dbReference type="eggNOG" id="KOG3655">
    <property type="taxonomic scope" value="Eukaryota"/>
</dbReference>
<evidence type="ECO:0000256" key="6">
    <source>
        <dbReference type="ARBA" id="ARBA00023212"/>
    </source>
</evidence>
<feature type="compositionally biased region" description="Low complexity" evidence="9">
    <location>
        <begin position="174"/>
        <end position="183"/>
    </location>
</feature>
<feature type="compositionally biased region" description="Low complexity" evidence="9">
    <location>
        <begin position="378"/>
        <end position="389"/>
    </location>
</feature>
<dbReference type="FunFam" id="3.40.20.10:FF:000052">
    <property type="entry name" value="Actin-binding protein"/>
    <property type="match status" value="1"/>
</dbReference>
<dbReference type="STRING" id="284811.Q751E3"/>
<dbReference type="Gene3D" id="3.40.20.10">
    <property type="entry name" value="Severin"/>
    <property type="match status" value="1"/>
</dbReference>
<evidence type="ECO:0000313" key="13">
    <source>
        <dbReference type="Proteomes" id="UP000000591"/>
    </source>
</evidence>
<keyword evidence="4" id="KW-0677">Repeat</keyword>
<gene>
    <name evidence="12" type="ORF">AGOS_AGL237C</name>
</gene>
<dbReference type="GO" id="GO:0030833">
    <property type="term" value="P:regulation of actin filament polymerization"/>
    <property type="evidence" value="ECO:0000318"/>
    <property type="project" value="GO_Central"/>
</dbReference>
<keyword evidence="5" id="KW-0009">Actin-binding</keyword>
<dbReference type="Pfam" id="PF00241">
    <property type="entry name" value="Cofilin_ADF"/>
    <property type="match status" value="1"/>
</dbReference>
<protein>
    <recommendedName>
        <fullName evidence="7">Actin-binding protein</fullName>
    </recommendedName>
</protein>
<evidence type="ECO:0000256" key="2">
    <source>
        <dbReference type="ARBA" id="ARBA00022443"/>
    </source>
</evidence>
<dbReference type="AlphaFoldDB" id="Q751E3"/>
<evidence type="ECO:0000256" key="5">
    <source>
        <dbReference type="ARBA" id="ARBA00023203"/>
    </source>
</evidence>
<evidence type="ECO:0000256" key="3">
    <source>
        <dbReference type="ARBA" id="ARBA00022490"/>
    </source>
</evidence>
<evidence type="ECO:0000256" key="9">
    <source>
        <dbReference type="SAM" id="MobiDB-lite"/>
    </source>
</evidence>
<feature type="compositionally biased region" description="Basic and acidic residues" evidence="9">
    <location>
        <begin position="226"/>
        <end position="236"/>
    </location>
</feature>
<feature type="compositionally biased region" description="Basic and acidic residues" evidence="9">
    <location>
        <begin position="455"/>
        <end position="491"/>
    </location>
</feature>
<dbReference type="RefSeq" id="NP_986430.1">
    <property type="nucleotide sequence ID" value="NM_211492.1"/>
</dbReference>
<feature type="compositionally biased region" description="Low complexity" evidence="9">
    <location>
        <begin position="199"/>
        <end position="225"/>
    </location>
</feature>
<feature type="compositionally biased region" description="Basic and acidic residues" evidence="9">
    <location>
        <begin position="293"/>
        <end position="323"/>
    </location>
</feature>
<keyword evidence="6" id="KW-0206">Cytoskeleton</keyword>
<feature type="domain" description="ADF-H" evidence="11">
    <location>
        <begin position="29"/>
        <end position="158"/>
    </location>
</feature>
<dbReference type="Gene3D" id="2.30.30.40">
    <property type="entry name" value="SH3 Domains"/>
    <property type="match status" value="1"/>
</dbReference>
<dbReference type="SMART" id="SM00326">
    <property type="entry name" value="SH3"/>
    <property type="match status" value="1"/>
</dbReference>
<accession>Q751E3</accession>
<dbReference type="InParanoid" id="Q751E3"/>
<dbReference type="OrthoDB" id="5971719at2759"/>
<organism evidence="12 13">
    <name type="scientific">Eremothecium gossypii (strain ATCC 10895 / CBS 109.51 / FGSC 9923 / NRRL Y-1056)</name>
    <name type="common">Yeast</name>
    <name type="synonym">Ashbya gossypii</name>
    <dbReference type="NCBI Taxonomy" id="284811"/>
    <lineage>
        <taxon>Eukaryota</taxon>
        <taxon>Fungi</taxon>
        <taxon>Dikarya</taxon>
        <taxon>Ascomycota</taxon>
        <taxon>Saccharomycotina</taxon>
        <taxon>Saccharomycetes</taxon>
        <taxon>Saccharomycetales</taxon>
        <taxon>Saccharomycetaceae</taxon>
        <taxon>Eremothecium</taxon>
    </lineage>
</organism>
<name>Q751E3_EREGS</name>